<dbReference type="AlphaFoldDB" id="Q66UA4"/>
<organism evidence="1">
    <name type="scientific">Culicoides sonorensis</name>
    <name type="common">Biting midge</name>
    <dbReference type="NCBI Taxonomy" id="179676"/>
    <lineage>
        <taxon>Eukaryota</taxon>
        <taxon>Metazoa</taxon>
        <taxon>Ecdysozoa</taxon>
        <taxon>Arthropoda</taxon>
        <taxon>Hexapoda</taxon>
        <taxon>Insecta</taxon>
        <taxon>Pterygota</taxon>
        <taxon>Neoptera</taxon>
        <taxon>Endopterygota</taxon>
        <taxon>Diptera</taxon>
        <taxon>Nematocera</taxon>
        <taxon>Chironomoidea</taxon>
        <taxon>Ceratopogonidae</taxon>
        <taxon>Ceratopogoninae</taxon>
        <taxon>Culicoides</taxon>
        <taxon>Monoculicoides</taxon>
    </lineage>
</organism>
<protein>
    <submittedName>
        <fullName evidence="1">Uncharacterized protein</fullName>
    </submittedName>
</protein>
<dbReference type="VEuPathDB" id="VectorBase:CSON005680"/>
<dbReference type="PANTHER" id="PTHR47890:SF1">
    <property type="entry name" value="LD24308P"/>
    <property type="match status" value="1"/>
</dbReference>
<reference evidence="1" key="1">
    <citation type="journal article" date="2005" name="Insect Mol. Biol.">
        <title>Midgut and salivary gland transcriptomes of the arbovirus vector Culicoides sonorensis (Diptera: Ceratopogonidae).</title>
        <authorList>
            <person name="Campbell C.L."/>
            <person name="Vandyke K.A."/>
            <person name="Letchworth G.J."/>
            <person name="Drolet B.S."/>
            <person name="Hanekamp T."/>
            <person name="Wilson W.C."/>
        </authorList>
    </citation>
    <scope>NUCLEOTIDE SEQUENCE</scope>
</reference>
<name>Q66UA4_CULSO</name>
<feature type="non-terminal residue" evidence="1">
    <location>
        <position position="1"/>
    </location>
</feature>
<sequence>IITDGKSGHRPTAYTDNVATEKTKIGLIQLSQSHMHDDVGQSTVPFIDLQPITSTESALIGLGLLYRGREFSGGFIAPSLITHPTFSDESKGPR</sequence>
<evidence type="ECO:0000313" key="1">
    <source>
        <dbReference type="EMBL" id="AAU06490.1"/>
    </source>
</evidence>
<dbReference type="EMBL" id="AY603575">
    <property type="protein sequence ID" value="AAU06490.1"/>
    <property type="molecule type" value="mRNA"/>
</dbReference>
<dbReference type="PANTHER" id="PTHR47890">
    <property type="entry name" value="LD24308P"/>
    <property type="match status" value="1"/>
</dbReference>
<proteinExistence type="evidence at transcript level"/>
<accession>Q66UA4</accession>